<dbReference type="OMA" id="ENHEHIF"/>
<reference evidence="6" key="1">
    <citation type="journal article" date="2011" name="Genome Res.">
        <title>Phylogeny-wide analysis of social amoeba genomes highlights ancient origins for complex intercellular communication.</title>
        <authorList>
            <person name="Heidel A.J."/>
            <person name="Lawal H.M."/>
            <person name="Felder M."/>
            <person name="Schilde C."/>
            <person name="Helps N.R."/>
            <person name="Tunggal B."/>
            <person name="Rivero F."/>
            <person name="John U."/>
            <person name="Schleicher M."/>
            <person name="Eichinger L."/>
            <person name="Platzer M."/>
            <person name="Noegel A.A."/>
            <person name="Schaap P."/>
            <person name="Gloeckner G."/>
        </authorList>
    </citation>
    <scope>NUCLEOTIDE SEQUENCE [LARGE SCALE GENOMIC DNA]</scope>
    <source>
        <strain evidence="6">SH3</strain>
    </source>
</reference>
<feature type="transmembrane region" description="Helical" evidence="3">
    <location>
        <begin position="46"/>
        <end position="67"/>
    </location>
</feature>
<dbReference type="KEGG" id="dfa:DFA_09127"/>
<feature type="transmembrane region" description="Helical" evidence="3">
    <location>
        <begin position="73"/>
        <end position="92"/>
    </location>
</feature>
<evidence type="ECO:0000256" key="3">
    <source>
        <dbReference type="SAM" id="Phobius"/>
    </source>
</evidence>
<dbReference type="InterPro" id="IPR004843">
    <property type="entry name" value="Calcineurin-like_PHP"/>
</dbReference>
<feature type="transmembrane region" description="Helical" evidence="3">
    <location>
        <begin position="209"/>
        <end position="228"/>
    </location>
</feature>
<evidence type="ECO:0000256" key="2">
    <source>
        <dbReference type="SAM" id="MobiDB-lite"/>
    </source>
</evidence>
<dbReference type="InterPro" id="IPR039331">
    <property type="entry name" value="PAPs-like"/>
</dbReference>
<dbReference type="AlphaFoldDB" id="F4Q6S0"/>
<keyword evidence="3" id="KW-0812">Transmembrane</keyword>
<dbReference type="GO" id="GO:0003993">
    <property type="term" value="F:acid phosphatase activity"/>
    <property type="evidence" value="ECO:0007669"/>
    <property type="project" value="InterPro"/>
</dbReference>
<dbReference type="InterPro" id="IPR029052">
    <property type="entry name" value="Metallo-depent_PP-like"/>
</dbReference>
<feature type="region of interest" description="Disordered" evidence="2">
    <location>
        <begin position="147"/>
        <end position="171"/>
    </location>
</feature>
<proteinExistence type="predicted"/>
<dbReference type="OrthoDB" id="19406at2759"/>
<sequence>MTNIYLTYRTIFFLLFSLLPLAALVILFVIRYLFYDKSKHHPNSKVHVFFDVIKLLVVCGVVLAMTATSTWQYLHVALVIVPSFIFLVVMSLHHLKSRYYEASIFDPVESMMMDNLGGRNQDSDGVDGPLRASGSIKFDEFIALDSKQDDDDGEEDGDNTFDPSYDGGKKTKKLKSCISFSPKCLVKLAWWKQFGLDVQQVIKTSPKKLVVSLSILILLVGVAMPLMMDRMCVCSHPMTLSTRMTRSPSCQNNQVCISYLLLPEDPSQSMIFYFHTRDRPEVAYIKYQEGKVDNTSAKAADSLLQTVEAQSMISMTSTIVEENRWVVGCYLDQLNPATLYSFSMCYITKSSNNESICTPISRFKTLPNDSSPITFVQGGDIQLNNQAIDMATQSLKFNPNFVIIGGDIAYAEGIPACYQRWDQKLKFLTDTYSNITEDGLTLPFLMAIGNHEAGGFFQTSKQVPFYLNYFVFAKQDMLSSPRPTYHHHILGNYSSLTVLDSCIVSTWADQRDWLKSKWDQQQLPRHNRLIVYHVPIYPGNDGKKHIHNLGRSDIVPLFDQYNVTLVMENHEHIFKRTFALEGGQVKDNNDEGTIYVGGGAFGIGHETNTMETASADNLPQDLEKRSRSNHLWIVTITPTNIAAIAINSNGKSIDQFSKSVNQN</sequence>
<protein>
    <recommendedName>
        <fullName evidence="4">Calcineurin-like phosphoesterase domain-containing protein</fullName>
    </recommendedName>
</protein>
<dbReference type="SUPFAM" id="SSF56300">
    <property type="entry name" value="Metallo-dependent phosphatases"/>
    <property type="match status" value="1"/>
</dbReference>
<dbReference type="Gene3D" id="3.60.21.10">
    <property type="match status" value="1"/>
</dbReference>
<evidence type="ECO:0000256" key="1">
    <source>
        <dbReference type="ARBA" id="ARBA00022729"/>
    </source>
</evidence>
<name>F4Q6S0_CACFS</name>
<dbReference type="RefSeq" id="XP_004354980.1">
    <property type="nucleotide sequence ID" value="XM_004354928.1"/>
</dbReference>
<keyword evidence="3" id="KW-0472">Membrane</keyword>
<dbReference type="PANTHER" id="PTHR22953">
    <property type="entry name" value="ACID PHOSPHATASE RELATED"/>
    <property type="match status" value="1"/>
</dbReference>
<evidence type="ECO:0000313" key="6">
    <source>
        <dbReference type="Proteomes" id="UP000007797"/>
    </source>
</evidence>
<dbReference type="Proteomes" id="UP000007797">
    <property type="component" value="Unassembled WGS sequence"/>
</dbReference>
<dbReference type="EMBL" id="GL883023">
    <property type="protein sequence ID" value="EGG16580.1"/>
    <property type="molecule type" value="Genomic_DNA"/>
</dbReference>
<accession>F4Q6S0</accession>
<keyword evidence="3" id="KW-1133">Transmembrane helix</keyword>
<evidence type="ECO:0000313" key="5">
    <source>
        <dbReference type="EMBL" id="EGG16580.1"/>
    </source>
</evidence>
<feature type="transmembrane region" description="Helical" evidence="3">
    <location>
        <begin position="12"/>
        <end position="34"/>
    </location>
</feature>
<dbReference type="GeneID" id="14868577"/>
<organism evidence="5 6">
    <name type="scientific">Cavenderia fasciculata</name>
    <name type="common">Slime mold</name>
    <name type="synonym">Dictyostelium fasciculatum</name>
    <dbReference type="NCBI Taxonomy" id="261658"/>
    <lineage>
        <taxon>Eukaryota</taxon>
        <taxon>Amoebozoa</taxon>
        <taxon>Evosea</taxon>
        <taxon>Eumycetozoa</taxon>
        <taxon>Dictyostelia</taxon>
        <taxon>Acytosteliales</taxon>
        <taxon>Cavenderiaceae</taxon>
        <taxon>Cavenderia</taxon>
    </lineage>
</organism>
<dbReference type="Pfam" id="PF00149">
    <property type="entry name" value="Metallophos"/>
    <property type="match status" value="1"/>
</dbReference>
<keyword evidence="6" id="KW-1185">Reference proteome</keyword>
<feature type="domain" description="Calcineurin-like phosphoesterase" evidence="4">
    <location>
        <begin position="379"/>
        <end position="573"/>
    </location>
</feature>
<dbReference type="PANTHER" id="PTHR22953:SF104">
    <property type="entry name" value="CALCINEURIN-LIKE PHOSPHOESTERASE DOMAIN-CONTAINING PROTEIN"/>
    <property type="match status" value="1"/>
</dbReference>
<evidence type="ECO:0000259" key="4">
    <source>
        <dbReference type="Pfam" id="PF00149"/>
    </source>
</evidence>
<keyword evidence="1" id="KW-0732">Signal</keyword>
<gene>
    <name evidence="5" type="ORF">DFA_09127</name>
</gene>
<feature type="compositionally biased region" description="Acidic residues" evidence="2">
    <location>
        <begin position="148"/>
        <end position="159"/>
    </location>
</feature>